<dbReference type="RefSeq" id="WP_267770831.1">
    <property type="nucleotide sequence ID" value="NZ_JAPNKE010000002.1"/>
</dbReference>
<organism evidence="7 8">
    <name type="scientific">Nannocystis pusilla</name>
    <dbReference type="NCBI Taxonomy" id="889268"/>
    <lineage>
        <taxon>Bacteria</taxon>
        <taxon>Pseudomonadati</taxon>
        <taxon>Myxococcota</taxon>
        <taxon>Polyangia</taxon>
        <taxon>Nannocystales</taxon>
        <taxon>Nannocystaceae</taxon>
        <taxon>Nannocystis</taxon>
    </lineage>
</organism>
<evidence type="ECO:0000256" key="5">
    <source>
        <dbReference type="RuleBase" id="RU003322"/>
    </source>
</evidence>
<evidence type="ECO:0000256" key="1">
    <source>
        <dbReference type="ARBA" id="ARBA00007381"/>
    </source>
</evidence>
<comment type="similarity">
    <text evidence="1 5">Belongs to the heat shock protein 70 family.</text>
</comment>
<keyword evidence="2 5" id="KW-0547">Nucleotide-binding</keyword>
<dbReference type="GO" id="GO:0016887">
    <property type="term" value="F:ATP hydrolysis activity"/>
    <property type="evidence" value="ECO:0007669"/>
    <property type="project" value="InterPro"/>
</dbReference>
<keyword evidence="4" id="KW-0143">Chaperone</keyword>
<evidence type="ECO:0000313" key="7">
    <source>
        <dbReference type="EMBL" id="MCY1008189.1"/>
    </source>
</evidence>
<dbReference type="GO" id="GO:0051082">
    <property type="term" value="F:unfolded protein binding"/>
    <property type="evidence" value="ECO:0007669"/>
    <property type="project" value="InterPro"/>
</dbReference>
<dbReference type="NCBIfam" id="NF003520">
    <property type="entry name" value="PRK05183.1"/>
    <property type="match status" value="1"/>
</dbReference>
<feature type="compositionally biased region" description="Basic and acidic residues" evidence="6">
    <location>
        <begin position="644"/>
        <end position="657"/>
    </location>
</feature>
<dbReference type="PROSITE" id="PS00329">
    <property type="entry name" value="HSP70_2"/>
    <property type="match status" value="1"/>
</dbReference>
<dbReference type="Gene3D" id="1.20.1270.10">
    <property type="match status" value="1"/>
</dbReference>
<dbReference type="InterPro" id="IPR029048">
    <property type="entry name" value="HSP70_C_sf"/>
</dbReference>
<keyword evidence="8" id="KW-1185">Reference proteome</keyword>
<dbReference type="Gene3D" id="3.90.640.10">
    <property type="entry name" value="Actin, Chain A, domain 4"/>
    <property type="match status" value="1"/>
</dbReference>
<keyword evidence="7" id="KW-0378">Hydrolase</keyword>
<feature type="region of interest" description="Disordered" evidence="6">
    <location>
        <begin position="644"/>
        <end position="667"/>
    </location>
</feature>
<dbReference type="Proteomes" id="UP001150924">
    <property type="component" value="Unassembled WGS sequence"/>
</dbReference>
<dbReference type="GO" id="GO:0016226">
    <property type="term" value="P:iron-sulfur cluster assembly"/>
    <property type="evidence" value="ECO:0007669"/>
    <property type="project" value="InterPro"/>
</dbReference>
<dbReference type="PANTHER" id="PTHR19375">
    <property type="entry name" value="HEAT SHOCK PROTEIN 70KDA"/>
    <property type="match status" value="1"/>
</dbReference>
<evidence type="ECO:0000256" key="4">
    <source>
        <dbReference type="ARBA" id="ARBA00023186"/>
    </source>
</evidence>
<proteinExistence type="inferred from homology"/>
<keyword evidence="3 5" id="KW-0067">ATP-binding</keyword>
<dbReference type="InterPro" id="IPR043129">
    <property type="entry name" value="ATPase_NBD"/>
</dbReference>
<dbReference type="Gene3D" id="3.30.420.40">
    <property type="match status" value="2"/>
</dbReference>
<evidence type="ECO:0000256" key="6">
    <source>
        <dbReference type="SAM" id="MobiDB-lite"/>
    </source>
</evidence>
<dbReference type="NCBIfam" id="TIGR01991">
    <property type="entry name" value="HscA"/>
    <property type="match status" value="1"/>
</dbReference>
<dbReference type="PROSITE" id="PS00297">
    <property type="entry name" value="HSP70_1"/>
    <property type="match status" value="1"/>
</dbReference>
<dbReference type="InterPro" id="IPR013126">
    <property type="entry name" value="Hsp_70_fam"/>
</dbReference>
<dbReference type="EC" id="3.6.4.-" evidence="7"/>
<name>A0A9X3IZ30_9BACT</name>
<dbReference type="EMBL" id="JAPNKE010000002">
    <property type="protein sequence ID" value="MCY1008189.1"/>
    <property type="molecule type" value="Genomic_DNA"/>
</dbReference>
<sequence>MTSVPIHDTGALFQIAEPTDQRRAQRRPGRGIGIDLGTTNSLVALAPHGAAPRVLRDSSGSGLVPSVVAYTVDPPLVGRAAQALQAEHPSQVLSSVKRLMGRGLADINFAHPYHLSEETPGLLRIDVGSQVGSPLGSPGASRRVTPTEVSAAILRELKLRAEAELGEPCDGAVITVPAYFDDAQRQATRDAGRIAGLQVYRLLAEPTAAALAYGLDRGGEGLFAVYDLGGGTFDVSLLRLHKGVFQVLATGGDSALGGDDFDRALAARLLERAGVGEPTRNQLDAARLAARAAKERLTEETATRVALPGLPELEVTRAEFEALIEPLAQRTLRACRQALKDAGLRAPELDGVVLVGGSTRVPKIRELVAETFKRPPLSDIDPDEVVAWGAAIQADILSGSAREGVTLLDVVPLSLGLETMGGIVEKIIPRNATIPIAARQVFTNYAEHQTGMVIHVVQGERELARDCRSLARFDLKGIPRLPPSMARVEVTFQLDADALLTVSARELMTGVRQSVEVKPTYGLSEEEVDRLVMDSLDHAGDDYARRNAAEARVELGRVVLALRTAVAEVGHLRELLPDDERARLEAALADADAVMADADAVADPLNRARTALEKVSEPFARRRMERALNAGMAGKSLHDIERALADEDALQEKRAGHTPELLEPEEP</sequence>
<reference evidence="7" key="1">
    <citation type="submission" date="2022-11" db="EMBL/GenBank/DDBJ databases">
        <title>Minimal conservation of predation-associated metabolite biosynthetic gene clusters underscores biosynthetic potential of Myxococcota including descriptions for ten novel species: Archangium lansinium sp. nov., Myxococcus landrumus sp. nov., Nannocystis bai.</title>
        <authorList>
            <person name="Ahearne A."/>
            <person name="Stevens C."/>
            <person name="Phillips K."/>
        </authorList>
    </citation>
    <scope>NUCLEOTIDE SEQUENCE</scope>
    <source>
        <strain evidence="7">Na p29</strain>
    </source>
</reference>
<dbReference type="InterPro" id="IPR018181">
    <property type="entry name" value="Heat_shock_70_CS"/>
</dbReference>
<protein>
    <submittedName>
        <fullName evidence="7">Fe-S protein assembly chaperone HscA</fullName>
        <ecNumber evidence="7">3.6.4.-</ecNumber>
    </submittedName>
</protein>
<dbReference type="GO" id="GO:0140662">
    <property type="term" value="F:ATP-dependent protein folding chaperone"/>
    <property type="evidence" value="ECO:0007669"/>
    <property type="project" value="InterPro"/>
</dbReference>
<evidence type="ECO:0000313" key="8">
    <source>
        <dbReference type="Proteomes" id="UP001150924"/>
    </source>
</evidence>
<dbReference type="InterPro" id="IPR010236">
    <property type="entry name" value="ISC_FeS_clus_asmbl_HscA"/>
</dbReference>
<dbReference type="PROSITE" id="PS01036">
    <property type="entry name" value="HSP70_3"/>
    <property type="match status" value="1"/>
</dbReference>
<dbReference type="SUPFAM" id="SSF100920">
    <property type="entry name" value="Heat shock protein 70kD (HSP70), peptide-binding domain"/>
    <property type="match status" value="1"/>
</dbReference>
<accession>A0A9X3IZ30</accession>
<dbReference type="AlphaFoldDB" id="A0A9X3IZ30"/>
<dbReference type="PRINTS" id="PR00301">
    <property type="entry name" value="HEATSHOCK70"/>
</dbReference>
<dbReference type="SUPFAM" id="SSF100934">
    <property type="entry name" value="Heat shock protein 70kD (HSP70), C-terminal subdomain"/>
    <property type="match status" value="1"/>
</dbReference>
<dbReference type="Pfam" id="PF00012">
    <property type="entry name" value="HSP70"/>
    <property type="match status" value="1"/>
</dbReference>
<evidence type="ECO:0000256" key="2">
    <source>
        <dbReference type="ARBA" id="ARBA00022741"/>
    </source>
</evidence>
<evidence type="ECO:0000256" key="3">
    <source>
        <dbReference type="ARBA" id="ARBA00022840"/>
    </source>
</evidence>
<gene>
    <name evidence="7" type="primary">hscA</name>
    <name evidence="7" type="ORF">OV079_22040</name>
</gene>
<dbReference type="InterPro" id="IPR029047">
    <property type="entry name" value="HSP70_peptide-bd_sf"/>
</dbReference>
<dbReference type="GO" id="GO:0005524">
    <property type="term" value="F:ATP binding"/>
    <property type="evidence" value="ECO:0007669"/>
    <property type="project" value="UniProtKB-KW"/>
</dbReference>
<dbReference type="SUPFAM" id="SSF53067">
    <property type="entry name" value="Actin-like ATPase domain"/>
    <property type="match status" value="2"/>
</dbReference>
<dbReference type="Gene3D" id="2.60.34.10">
    <property type="entry name" value="Substrate Binding Domain Of DNAk, Chain A, domain 1"/>
    <property type="match status" value="1"/>
</dbReference>
<comment type="caution">
    <text evidence="7">The sequence shown here is derived from an EMBL/GenBank/DDBJ whole genome shotgun (WGS) entry which is preliminary data.</text>
</comment>